<reference evidence="7" key="1">
    <citation type="submission" date="2016-04" db="EMBL/GenBank/DDBJ databases">
        <authorList>
            <person name="Evans L.H."/>
            <person name="Alamgir A."/>
            <person name="Owens N."/>
            <person name="Weber N.D."/>
            <person name="Virtaneva K."/>
            <person name="Barbian K."/>
            <person name="Babar A."/>
            <person name="Rosenke K."/>
        </authorList>
    </citation>
    <scope>NUCLEOTIDE SEQUENCE [LARGE SCALE GENOMIC DNA]</scope>
    <source>
        <strain evidence="7">CBS 101.48</strain>
    </source>
</reference>
<feature type="compositionally biased region" description="Polar residues" evidence="3">
    <location>
        <begin position="65"/>
        <end position="74"/>
    </location>
</feature>
<feature type="region of interest" description="Disordered" evidence="3">
    <location>
        <begin position="169"/>
        <end position="200"/>
    </location>
</feature>
<dbReference type="PANTHER" id="PTHR23140">
    <property type="entry name" value="RNA PROCESSING PROTEIN LD23810P"/>
    <property type="match status" value="1"/>
</dbReference>
<dbReference type="PROSITE" id="PS51391">
    <property type="entry name" value="CID"/>
    <property type="match status" value="1"/>
</dbReference>
<dbReference type="InterPro" id="IPR035979">
    <property type="entry name" value="RBD_domain_sf"/>
</dbReference>
<dbReference type="EMBL" id="LT552047">
    <property type="protein sequence ID" value="SAL98065.1"/>
    <property type="molecule type" value="Genomic_DNA"/>
</dbReference>
<dbReference type="PROSITE" id="PS50128">
    <property type="entry name" value="SURP"/>
    <property type="match status" value="1"/>
</dbReference>
<evidence type="ECO:0008006" key="9">
    <source>
        <dbReference type="Google" id="ProtNLM"/>
    </source>
</evidence>
<keyword evidence="1 2" id="KW-0694">RNA-binding</keyword>
<feature type="domain" description="CID" evidence="6">
    <location>
        <begin position="470"/>
        <end position="615"/>
    </location>
</feature>
<feature type="compositionally biased region" description="Basic and acidic residues" evidence="3">
    <location>
        <begin position="34"/>
        <end position="47"/>
    </location>
</feature>
<dbReference type="SMART" id="SM00648">
    <property type="entry name" value="SWAP"/>
    <property type="match status" value="1"/>
</dbReference>
<gene>
    <name evidence="7" type="primary">ABSGL_03592.1 scaffold 4609</name>
</gene>
<dbReference type="InterPro" id="IPR000061">
    <property type="entry name" value="Surp"/>
</dbReference>
<organism evidence="7">
    <name type="scientific">Absidia glauca</name>
    <name type="common">Pin mould</name>
    <dbReference type="NCBI Taxonomy" id="4829"/>
    <lineage>
        <taxon>Eukaryota</taxon>
        <taxon>Fungi</taxon>
        <taxon>Fungi incertae sedis</taxon>
        <taxon>Mucoromycota</taxon>
        <taxon>Mucoromycotina</taxon>
        <taxon>Mucoromycetes</taxon>
        <taxon>Mucorales</taxon>
        <taxon>Cunninghamellaceae</taxon>
        <taxon>Absidia</taxon>
    </lineage>
</organism>
<dbReference type="InterPro" id="IPR008942">
    <property type="entry name" value="ENTH_VHS"/>
</dbReference>
<dbReference type="InterPro" id="IPR006569">
    <property type="entry name" value="CID_dom"/>
</dbReference>
<feature type="compositionally biased region" description="Polar residues" evidence="3">
    <location>
        <begin position="1"/>
        <end position="23"/>
    </location>
</feature>
<dbReference type="STRING" id="4829.A0A168M771"/>
<dbReference type="GO" id="GO:0005634">
    <property type="term" value="C:nucleus"/>
    <property type="evidence" value="ECO:0007669"/>
    <property type="project" value="TreeGrafter"/>
</dbReference>
<dbReference type="PROSITE" id="PS50102">
    <property type="entry name" value="RRM"/>
    <property type="match status" value="1"/>
</dbReference>
<dbReference type="PANTHER" id="PTHR23140:SF0">
    <property type="entry name" value="U2 SNRNP-ASSOCIATED SURP MOTIF-CONTAINING PROTEIN"/>
    <property type="match status" value="1"/>
</dbReference>
<dbReference type="InterPro" id="IPR012677">
    <property type="entry name" value="Nucleotide-bd_a/b_plait_sf"/>
</dbReference>
<evidence type="ECO:0000256" key="1">
    <source>
        <dbReference type="ARBA" id="ARBA00022884"/>
    </source>
</evidence>
<feature type="compositionally biased region" description="Basic and acidic residues" evidence="3">
    <location>
        <begin position="169"/>
        <end position="198"/>
    </location>
</feature>
<dbReference type="Proteomes" id="UP000078561">
    <property type="component" value="Unassembled WGS sequence"/>
</dbReference>
<dbReference type="SUPFAM" id="SSF109905">
    <property type="entry name" value="Surp module (SWAP domain)"/>
    <property type="match status" value="1"/>
</dbReference>
<dbReference type="InterPro" id="IPR051485">
    <property type="entry name" value="SR-CTD_assoc_factor"/>
</dbReference>
<dbReference type="Gene3D" id="3.30.70.330">
    <property type="match status" value="1"/>
</dbReference>
<dbReference type="InterPro" id="IPR035009">
    <property type="entry name" value="SR140_RRM"/>
</dbReference>
<proteinExistence type="predicted"/>
<protein>
    <recommendedName>
        <fullName evidence="9">U2 snRNP-associated SURP motif-containing protein</fullName>
    </recommendedName>
</protein>
<dbReference type="OMA" id="FKSRVCN"/>
<dbReference type="Pfam" id="PF00076">
    <property type="entry name" value="RRM_1"/>
    <property type="match status" value="1"/>
</dbReference>
<dbReference type="SMART" id="SM00360">
    <property type="entry name" value="RRM"/>
    <property type="match status" value="1"/>
</dbReference>
<dbReference type="Gene3D" id="1.10.10.790">
    <property type="entry name" value="Surp module"/>
    <property type="match status" value="1"/>
</dbReference>
<dbReference type="Gene3D" id="1.25.40.90">
    <property type="match status" value="1"/>
</dbReference>
<accession>A0A168M771</accession>
<evidence type="ECO:0000259" key="6">
    <source>
        <dbReference type="PROSITE" id="PS51391"/>
    </source>
</evidence>
<dbReference type="InterPro" id="IPR035967">
    <property type="entry name" value="SWAP/Surp_sf"/>
</dbReference>
<evidence type="ECO:0000259" key="5">
    <source>
        <dbReference type="PROSITE" id="PS50128"/>
    </source>
</evidence>
<evidence type="ECO:0000256" key="2">
    <source>
        <dbReference type="PROSITE-ProRule" id="PRU00176"/>
    </source>
</evidence>
<feature type="domain" description="RRM" evidence="4">
    <location>
        <begin position="203"/>
        <end position="284"/>
    </location>
</feature>
<evidence type="ECO:0000313" key="8">
    <source>
        <dbReference type="Proteomes" id="UP000078561"/>
    </source>
</evidence>
<dbReference type="Pfam" id="PF01805">
    <property type="entry name" value="Surp"/>
    <property type="match status" value="1"/>
</dbReference>
<dbReference type="Pfam" id="PF04818">
    <property type="entry name" value="CID"/>
    <property type="match status" value="1"/>
</dbReference>
<feature type="compositionally biased region" description="Basic and acidic residues" evidence="3">
    <location>
        <begin position="617"/>
        <end position="636"/>
    </location>
</feature>
<dbReference type="OrthoDB" id="377209at2759"/>
<dbReference type="SUPFAM" id="SSF54928">
    <property type="entry name" value="RNA-binding domain, RBD"/>
    <property type="match status" value="1"/>
</dbReference>
<feature type="compositionally biased region" description="Polar residues" evidence="3">
    <location>
        <begin position="83"/>
        <end position="95"/>
    </location>
</feature>
<dbReference type="CDD" id="cd12223">
    <property type="entry name" value="RRM_SR140"/>
    <property type="match status" value="1"/>
</dbReference>
<dbReference type="SMART" id="SM00582">
    <property type="entry name" value="RPR"/>
    <property type="match status" value="1"/>
</dbReference>
<feature type="region of interest" description="Disordered" evidence="3">
    <location>
        <begin position="613"/>
        <end position="687"/>
    </location>
</feature>
<keyword evidence="8" id="KW-1185">Reference proteome</keyword>
<sequence length="687" mass="77960">MSNKSNRPMGGDQQSSSRHQGFSLNVMKKSTFQRHKEEIEMKKKKETEEAAKVYQDFVASFETQSYTQGTSGFVRSSKDRSTATHTPSPPNSNYKPMSFIKAGDPVSTSTTSTHAPAPEKPNLKRTLQQREQSIKDGDEDDEDEDDVLAQMKQAKAVKKRHMDSFLEEIKKGQERRVKGHDVSASSGRDETAGSHDTGDPYTTNLFLSDLHPTVNEDVLCAEFGKYGPIASVKVMWPRTEDEADRQRNCGFVSFMTRNDAAAALEGMNGTEIRGHVMKAGWGKPVVLPSRPIFGTETAWILVTSVDSFFIVILIVLEKRDDKAASGNRPFNAKLVDDKTHRRTEVIVIPPSDTNAVKIIHRLVERVVKCGPLFEELIMEREAKNPQYTFLFDNTHADHIYYRWRLYSILQGDTTTSWRTEPFQMFEGGEWWIPPEIPDVPFDEEGPMELTLDSDDETKERVQQRLSKGQLGKVGRQRYETMLRSVTYERGTIAQAMAYAIEHADAHEDIIEITAKSIVGSNTSITSKIARLFLISDILHNSSVHVTNAWRYRDGFQRRLPDIFEHLNDTYRSIAARLKAEQFRRYITTVLGAWENWMVFPNHFIGQLNSILSQKSRSSKDDPEQEPHHDDGNDHSTDLGGQVIHSDSIYDRRPLEDDLDGEPMDDIDGEVMDDIDGEAMDDIDGEPF</sequence>
<feature type="compositionally biased region" description="Acidic residues" evidence="3">
    <location>
        <begin position="656"/>
        <end position="687"/>
    </location>
</feature>
<name>A0A168M771_ABSGL</name>
<dbReference type="InterPro" id="IPR000504">
    <property type="entry name" value="RRM_dom"/>
</dbReference>
<dbReference type="AlphaFoldDB" id="A0A168M771"/>
<evidence type="ECO:0000313" key="7">
    <source>
        <dbReference type="EMBL" id="SAL98065.1"/>
    </source>
</evidence>
<evidence type="ECO:0000256" key="3">
    <source>
        <dbReference type="SAM" id="MobiDB-lite"/>
    </source>
</evidence>
<feature type="region of interest" description="Disordered" evidence="3">
    <location>
        <begin position="65"/>
        <end position="145"/>
    </location>
</feature>
<feature type="domain" description="SURP motif" evidence="5">
    <location>
        <begin position="358"/>
        <end position="401"/>
    </location>
</feature>
<dbReference type="GO" id="GO:0003723">
    <property type="term" value="F:RNA binding"/>
    <property type="evidence" value="ECO:0007669"/>
    <property type="project" value="UniProtKB-UniRule"/>
</dbReference>
<dbReference type="GO" id="GO:0006396">
    <property type="term" value="P:RNA processing"/>
    <property type="evidence" value="ECO:0007669"/>
    <property type="project" value="InterPro"/>
</dbReference>
<dbReference type="InParanoid" id="A0A168M771"/>
<evidence type="ECO:0000259" key="4">
    <source>
        <dbReference type="PROSITE" id="PS50102"/>
    </source>
</evidence>
<feature type="region of interest" description="Disordered" evidence="3">
    <location>
        <begin position="1"/>
        <end position="47"/>
    </location>
</feature>